<sequence>MIATCKKLVTDIQRDKDLDTKLPEYAELLGRQYNCYATVKGSMNYYTMKEVCDEQDDKNTDVCKYFALLTGLLDRHLVKREAVDEDSMEAIAQLRSNVEYKMHILTAYTDAYEIYEYVLNRVEAAVRDEVVPVDAKGLSEKMFDYVFAENDTVVINSKLQLLMAQLPVRMTKNKFYDIINSTLNIYEEGETTSVDEFVDMLRSAVLLKKPKGFETEYPFLYHVYTDLAEADYAALTLPEFEDLTKRLNQAATIINNEVSAFMLLQEVINDVYTILLTIDAAYEKNEEDVPGYAAALRIIKACVKAETIDQLPDEVMDEFFTIEGVQERVYESIVILEAVLDEVRVGKAEQIESLALTETFDRLDKVSKLLSTSLFIDLDKVSGKTENADHAYITAKKEALVKELGDLFSSVKRPVYRSMMCKLLAAMPIFMNTQQEIRDYFDYVIENCKDDSELMACNKLISEMIEE</sequence>
<protein>
    <submittedName>
        <fullName evidence="1">Uncharacterized protein</fullName>
    </submittedName>
</protein>
<proteinExistence type="predicted"/>
<dbReference type="AlphaFoldDB" id="A0A7G9FJ85"/>
<dbReference type="RefSeq" id="WP_249320886.1">
    <property type="nucleotide sequence ID" value="NZ_CP060632.1"/>
</dbReference>
<gene>
    <name evidence="1" type="ORF">H9Q76_07565</name>
</gene>
<evidence type="ECO:0000313" key="1">
    <source>
        <dbReference type="EMBL" id="QNL98616.1"/>
    </source>
</evidence>
<dbReference type="EMBL" id="CP060632">
    <property type="protein sequence ID" value="QNL98616.1"/>
    <property type="molecule type" value="Genomic_DNA"/>
</dbReference>
<keyword evidence="2" id="KW-1185">Reference proteome</keyword>
<dbReference type="Proteomes" id="UP000515819">
    <property type="component" value="Chromosome"/>
</dbReference>
<reference evidence="1 2" key="1">
    <citation type="submission" date="2020-08" db="EMBL/GenBank/DDBJ databases">
        <authorList>
            <person name="Liu C."/>
            <person name="Sun Q."/>
        </authorList>
    </citation>
    <scope>NUCLEOTIDE SEQUENCE [LARGE SCALE GENOMIC DNA]</scope>
    <source>
        <strain evidence="1 2">NSJ-4</strain>
    </source>
</reference>
<dbReference type="KEGG" id="wcp:H9Q76_07565"/>
<evidence type="ECO:0000313" key="2">
    <source>
        <dbReference type="Proteomes" id="UP000515819"/>
    </source>
</evidence>
<organism evidence="1 2">
    <name type="scientific">Wujia chipingensis</name>
    <dbReference type="NCBI Taxonomy" id="2763670"/>
    <lineage>
        <taxon>Bacteria</taxon>
        <taxon>Bacillati</taxon>
        <taxon>Bacillota</taxon>
        <taxon>Clostridia</taxon>
        <taxon>Lachnospirales</taxon>
        <taxon>Lachnospiraceae</taxon>
        <taxon>Wujia</taxon>
    </lineage>
</organism>
<name>A0A7G9FJ85_9FIRM</name>
<accession>A0A7G9FJ85</accession>